<dbReference type="Proteomes" id="UP000010931">
    <property type="component" value="Unassembled WGS sequence"/>
</dbReference>
<keyword evidence="3" id="KW-1185">Reference proteome</keyword>
<dbReference type="EMBL" id="AEJB01000361">
    <property type="protein sequence ID" value="ELP65954.1"/>
    <property type="molecule type" value="Genomic_DNA"/>
</dbReference>
<accession>L7F4A7</accession>
<sequence length="64" mass="6822">MTVSINGLFGVGKPTLAAELVQALPGTVVADPEDTGSAVRSALRSHRREHRNYERTDSTPTVTS</sequence>
<name>L7F4A7_STRT8</name>
<protein>
    <submittedName>
        <fullName evidence="2">Uncharacterized protein</fullName>
    </submittedName>
</protein>
<proteinExistence type="predicted"/>
<organism evidence="2 3">
    <name type="scientific">Streptomyces turgidiscabies (strain Car8)</name>
    <dbReference type="NCBI Taxonomy" id="698760"/>
    <lineage>
        <taxon>Bacteria</taxon>
        <taxon>Bacillati</taxon>
        <taxon>Actinomycetota</taxon>
        <taxon>Actinomycetes</taxon>
        <taxon>Kitasatosporales</taxon>
        <taxon>Streptomycetaceae</taxon>
        <taxon>Streptomyces</taxon>
    </lineage>
</organism>
<evidence type="ECO:0000313" key="2">
    <source>
        <dbReference type="EMBL" id="ELP65954.1"/>
    </source>
</evidence>
<dbReference type="PATRIC" id="fig|698760.3.peg.5258"/>
<dbReference type="SUPFAM" id="SSF52540">
    <property type="entry name" value="P-loop containing nucleoside triphosphate hydrolases"/>
    <property type="match status" value="1"/>
</dbReference>
<gene>
    <name evidence="2" type="ORF">STRTUCAR8_01724</name>
</gene>
<comment type="caution">
    <text evidence="2">The sequence shown here is derived from an EMBL/GenBank/DDBJ whole genome shotgun (WGS) entry which is preliminary data.</text>
</comment>
<feature type="region of interest" description="Disordered" evidence="1">
    <location>
        <begin position="32"/>
        <end position="64"/>
    </location>
</feature>
<evidence type="ECO:0000256" key="1">
    <source>
        <dbReference type="SAM" id="MobiDB-lite"/>
    </source>
</evidence>
<dbReference type="RefSeq" id="WP_006378888.1">
    <property type="nucleotide sequence ID" value="NZ_AEJB01000361.1"/>
</dbReference>
<reference evidence="2 3" key="1">
    <citation type="journal article" date="2011" name="Plasmid">
        <title>Streptomyces turgidiscabies Car8 contains a modular pathogenicity island that shares virulence genes with other actinobacterial plant pathogens.</title>
        <authorList>
            <person name="Huguet-Tapia J.C."/>
            <person name="Badger J.H."/>
            <person name="Loria R."/>
            <person name="Pettis G.S."/>
        </authorList>
    </citation>
    <scope>NUCLEOTIDE SEQUENCE [LARGE SCALE GENOMIC DNA]</scope>
    <source>
        <strain evidence="2 3">Car8</strain>
    </source>
</reference>
<dbReference type="InterPro" id="IPR027417">
    <property type="entry name" value="P-loop_NTPase"/>
</dbReference>
<dbReference type="STRING" id="85558.T45_09214"/>
<evidence type="ECO:0000313" key="3">
    <source>
        <dbReference type="Proteomes" id="UP000010931"/>
    </source>
</evidence>
<dbReference type="Gene3D" id="3.40.50.300">
    <property type="entry name" value="P-loop containing nucleotide triphosphate hydrolases"/>
    <property type="match status" value="1"/>
</dbReference>
<dbReference type="GeneID" id="97407459"/>
<dbReference type="AlphaFoldDB" id="L7F4A7"/>